<sequence>MWKLARWVVRPALDFILRWSRWRRHHQAVAKLCHYRRRAPNIHVQL</sequence>
<dbReference type="KEGG" id="mbd:MEBOL_007538"/>
<evidence type="ECO:0000313" key="1">
    <source>
        <dbReference type="EMBL" id="ATB28120.1"/>
    </source>
</evidence>
<dbReference type="AlphaFoldDB" id="A0A250IM32"/>
<name>A0A250IM32_9BACT</name>
<keyword evidence="8" id="KW-1185">Reference proteome</keyword>
<dbReference type="KEGG" id="mbd:MEBOL_007444"/>
<dbReference type="KEGG" id="mbd:MEBOL_001565"/>
<dbReference type="RefSeq" id="WP_170115460.1">
    <property type="nucleotide sequence ID" value="NZ_CP022163.1"/>
</dbReference>
<gene>
    <name evidence="1" type="ORF">MEBOL_001565</name>
    <name evidence="2" type="ORF">MEBOL_004000</name>
    <name evidence="3" type="ORF">MEBOL_004792</name>
    <name evidence="4" type="ORF">MEBOL_005601</name>
    <name evidence="5" type="ORF">MEBOL_005790</name>
    <name evidence="6" type="ORF">MEBOL_007444</name>
    <name evidence="7" type="ORF">MEBOL_007538</name>
</gene>
<dbReference type="KEGG" id="mbd:MEBOL_004000"/>
<dbReference type="EMBL" id="CP022163">
    <property type="protein sequence ID" value="ATB28120.1"/>
    <property type="molecule type" value="Genomic_DNA"/>
</dbReference>
<dbReference type="Proteomes" id="UP000217289">
    <property type="component" value="Chromosome"/>
</dbReference>
<dbReference type="KEGG" id="mbd:MEBOL_005790"/>
<proteinExistence type="predicted"/>
<dbReference type="EMBL" id="CP022163">
    <property type="protein sequence ID" value="ATB32313.1"/>
    <property type="molecule type" value="Genomic_DNA"/>
</dbReference>
<dbReference type="KEGG" id="mbd:MEBOL_004792"/>
<dbReference type="EMBL" id="CP022163">
    <property type="protein sequence ID" value="ATB34037.1"/>
    <property type="molecule type" value="Genomic_DNA"/>
</dbReference>
<dbReference type="EMBL" id="CP022163">
    <property type="protein sequence ID" value="ATB33943.1"/>
    <property type="molecule type" value="Genomic_DNA"/>
</dbReference>
<dbReference type="KEGG" id="mbd:MEBOL_005601"/>
<dbReference type="EMBL" id="CP022163">
    <property type="protein sequence ID" value="ATB30539.1"/>
    <property type="molecule type" value="Genomic_DNA"/>
</dbReference>
<reference evidence="5 8" key="1">
    <citation type="submission" date="2017-06" db="EMBL/GenBank/DDBJ databases">
        <authorList>
            <person name="Kim H.J."/>
            <person name="Triplett B.A."/>
        </authorList>
    </citation>
    <scope>NUCLEOTIDE SEQUENCE [LARGE SCALE GENOMIC DNA]</scope>
    <source>
        <strain evidence="5 8">DSM 14713</strain>
    </source>
</reference>
<evidence type="ECO:0000313" key="5">
    <source>
        <dbReference type="EMBL" id="ATB32313.1"/>
    </source>
</evidence>
<dbReference type="EMBL" id="CP022163">
    <property type="protein sequence ID" value="ATB31330.1"/>
    <property type="molecule type" value="Genomic_DNA"/>
</dbReference>
<protein>
    <submittedName>
        <fullName evidence="5">Uncharacterized protein</fullName>
    </submittedName>
</protein>
<evidence type="ECO:0000313" key="8">
    <source>
        <dbReference type="Proteomes" id="UP000217289"/>
    </source>
</evidence>
<evidence type="ECO:0000313" key="4">
    <source>
        <dbReference type="EMBL" id="ATB32125.1"/>
    </source>
</evidence>
<organism evidence="5 8">
    <name type="scientific">Melittangium boletus DSM 14713</name>
    <dbReference type="NCBI Taxonomy" id="1294270"/>
    <lineage>
        <taxon>Bacteria</taxon>
        <taxon>Pseudomonadati</taxon>
        <taxon>Myxococcota</taxon>
        <taxon>Myxococcia</taxon>
        <taxon>Myxococcales</taxon>
        <taxon>Cystobacterineae</taxon>
        <taxon>Archangiaceae</taxon>
        <taxon>Melittangium</taxon>
    </lineage>
</organism>
<accession>A0A250IM32</accession>
<evidence type="ECO:0000313" key="7">
    <source>
        <dbReference type="EMBL" id="ATB34037.1"/>
    </source>
</evidence>
<evidence type="ECO:0000313" key="6">
    <source>
        <dbReference type="EMBL" id="ATB33943.1"/>
    </source>
</evidence>
<evidence type="ECO:0000313" key="2">
    <source>
        <dbReference type="EMBL" id="ATB30539.1"/>
    </source>
</evidence>
<evidence type="ECO:0000313" key="3">
    <source>
        <dbReference type="EMBL" id="ATB31330.1"/>
    </source>
</evidence>
<dbReference type="EMBL" id="CP022163">
    <property type="protein sequence ID" value="ATB32125.1"/>
    <property type="molecule type" value="Genomic_DNA"/>
</dbReference>